<keyword evidence="3 5" id="KW-0862">Zinc</keyword>
<dbReference type="InterPro" id="IPR029035">
    <property type="entry name" value="DHS-like_NAD/FAD-binding_dom"/>
</dbReference>
<dbReference type="InterPro" id="IPR026587">
    <property type="entry name" value="Sirtuin_class_II"/>
</dbReference>
<comment type="caution">
    <text evidence="9">The sequence shown here is derived from an EMBL/GenBank/DDBJ whole genome shotgun (WGS) entry which is preliminary data.</text>
</comment>
<proteinExistence type="inferred from homology"/>
<feature type="binding site" evidence="5 6">
    <location>
        <position position="130"/>
    </location>
    <ligand>
        <name>Zn(2+)</name>
        <dbReference type="ChEBI" id="CHEBI:29105"/>
    </ligand>
</feature>
<comment type="function">
    <text evidence="5">NAD-dependent protein deacetylase which modulates the activities of several enzymes which are inactive in their acetylated form.</text>
</comment>
<evidence type="ECO:0000256" key="4">
    <source>
        <dbReference type="ARBA" id="ARBA00023027"/>
    </source>
</evidence>
<organism evidence="9 10">
    <name type="scientific">Mycolicibacter kumamotonensis</name>
    <dbReference type="NCBI Taxonomy" id="354243"/>
    <lineage>
        <taxon>Bacteria</taxon>
        <taxon>Bacillati</taxon>
        <taxon>Actinomycetota</taxon>
        <taxon>Actinomycetes</taxon>
        <taxon>Mycobacteriales</taxon>
        <taxon>Mycobacteriaceae</taxon>
        <taxon>Mycolicibacter</taxon>
    </lineage>
</organism>
<dbReference type="HAMAP" id="MF_01967">
    <property type="entry name" value="Sirtuin_ClassII"/>
    <property type="match status" value="1"/>
</dbReference>
<comment type="similarity">
    <text evidence="5">Belongs to the sirtuin family. Class II subfamily.</text>
</comment>
<dbReference type="PANTHER" id="PTHR11085:SF10">
    <property type="entry name" value="NAD-DEPENDENT PROTEIN DEACYLASE SIRTUIN-5, MITOCHONDRIAL-RELATED"/>
    <property type="match status" value="1"/>
</dbReference>
<dbReference type="GO" id="GO:0070403">
    <property type="term" value="F:NAD+ binding"/>
    <property type="evidence" value="ECO:0007669"/>
    <property type="project" value="UniProtKB-UniRule"/>
</dbReference>
<feature type="binding site" evidence="5">
    <location>
        <begin position="101"/>
        <end position="104"/>
    </location>
    <ligand>
        <name>NAD(+)</name>
        <dbReference type="ChEBI" id="CHEBI:57540"/>
    </ligand>
</feature>
<dbReference type="Pfam" id="PF02146">
    <property type="entry name" value="SIR2"/>
    <property type="match status" value="1"/>
</dbReference>
<dbReference type="Proteomes" id="UP000466523">
    <property type="component" value="Unassembled WGS sequence"/>
</dbReference>
<dbReference type="InterPro" id="IPR026590">
    <property type="entry name" value="Ssirtuin_cat_dom"/>
</dbReference>
<comment type="cofactor">
    <cofactor evidence="5">
        <name>Zn(2+)</name>
        <dbReference type="ChEBI" id="CHEBI:29105"/>
    </cofactor>
    <text evidence="5">Binds 1 zinc ion per subunit.</text>
</comment>
<evidence type="ECO:0000259" key="8">
    <source>
        <dbReference type="PROSITE" id="PS50305"/>
    </source>
</evidence>
<dbReference type="PANTHER" id="PTHR11085">
    <property type="entry name" value="NAD-DEPENDENT PROTEIN DEACYLASE SIRTUIN-5, MITOCHONDRIAL-RELATED"/>
    <property type="match status" value="1"/>
</dbReference>
<feature type="region of interest" description="Disordered" evidence="7">
    <location>
        <begin position="283"/>
        <end position="340"/>
    </location>
</feature>
<dbReference type="GO" id="GO:0017136">
    <property type="term" value="F:histone deacetylase activity, NAD-dependent"/>
    <property type="evidence" value="ECO:0007669"/>
    <property type="project" value="TreeGrafter"/>
</dbReference>
<evidence type="ECO:0000256" key="3">
    <source>
        <dbReference type="ARBA" id="ARBA00022833"/>
    </source>
</evidence>
<feature type="domain" description="Deacetylase sirtuin-type" evidence="8">
    <location>
        <begin position="1"/>
        <end position="286"/>
    </location>
</feature>
<keyword evidence="1 5" id="KW-0808">Transferase</keyword>
<name>A0A7K3LHC3_9MYCO</name>
<dbReference type="InterPro" id="IPR026591">
    <property type="entry name" value="Sirtuin_cat_small_dom_sf"/>
</dbReference>
<feature type="binding site" evidence="5 6">
    <location>
        <position position="181"/>
    </location>
    <ligand>
        <name>Zn(2+)</name>
        <dbReference type="ChEBI" id="CHEBI:29105"/>
    </ligand>
</feature>
<evidence type="ECO:0000256" key="7">
    <source>
        <dbReference type="SAM" id="MobiDB-lite"/>
    </source>
</evidence>
<dbReference type="NCBIfam" id="NF003738">
    <property type="entry name" value="PRK05333.1"/>
    <property type="match status" value="1"/>
</dbReference>
<dbReference type="EC" id="2.3.1.286" evidence="5"/>
<dbReference type="SUPFAM" id="SSF52467">
    <property type="entry name" value="DHS-like NAD/FAD-binding domain"/>
    <property type="match status" value="1"/>
</dbReference>
<evidence type="ECO:0000256" key="6">
    <source>
        <dbReference type="PROSITE-ProRule" id="PRU00236"/>
    </source>
</evidence>
<gene>
    <name evidence="5" type="primary">cobB</name>
    <name evidence="9" type="ORF">GWR20_17935</name>
</gene>
<comment type="subcellular location">
    <subcellularLocation>
        <location evidence="5">Cytoplasm</location>
    </subcellularLocation>
</comment>
<feature type="binding site" evidence="5">
    <location>
        <position position="265"/>
    </location>
    <ligand>
        <name>NAD(+)</name>
        <dbReference type="ChEBI" id="CHEBI:57540"/>
    </ligand>
</feature>
<evidence type="ECO:0000313" key="10">
    <source>
        <dbReference type="Proteomes" id="UP000466523"/>
    </source>
</evidence>
<dbReference type="Gene3D" id="3.40.50.1220">
    <property type="entry name" value="TPP-binding domain"/>
    <property type="match status" value="1"/>
</dbReference>
<feature type="binding site" evidence="5">
    <location>
        <begin position="247"/>
        <end position="249"/>
    </location>
    <ligand>
        <name>NAD(+)</name>
        <dbReference type="ChEBI" id="CHEBI:57540"/>
    </ligand>
</feature>
<accession>A0A7K3LHC3</accession>
<feature type="compositionally biased region" description="Basic and acidic residues" evidence="7">
    <location>
        <begin position="303"/>
        <end position="314"/>
    </location>
</feature>
<evidence type="ECO:0000256" key="2">
    <source>
        <dbReference type="ARBA" id="ARBA00022723"/>
    </source>
</evidence>
<dbReference type="Gene3D" id="3.30.1600.10">
    <property type="entry name" value="SIR2/SIRT2 'Small Domain"/>
    <property type="match status" value="1"/>
</dbReference>
<dbReference type="EMBL" id="JAACYR010000071">
    <property type="protein sequence ID" value="NDJ91006.1"/>
    <property type="molecule type" value="Genomic_DNA"/>
</dbReference>
<evidence type="ECO:0000256" key="5">
    <source>
        <dbReference type="HAMAP-Rule" id="MF_01967"/>
    </source>
</evidence>
<keyword evidence="2 5" id="KW-0479">Metal-binding</keyword>
<sequence>MSAAEPTVCDLLRLLMGRRVAVLTGAGISTDSGIPDYRGPDSPPSNPMTITQFTGDPAFRQRYWARNHIGWRHMADTAPNLGHVALAALEEAGVVNGVITQNVDLLHTKAGSRRVVDLHGSYATVVCLSCGKSVSRAQLAERLEELNPGFIERAGRLGGIAVAPDADAVVSDTASFRFVDCRHCGGILKPDIVYFGESVPKDRVAQAYSVLDEADALLVAGSSLTVYSGFRFVRHAAARGIPVGIVNRGTTRGDELATVKIDGGCSAVLALLASELVPAVQRGSTEKSRSWDRRMGRAVQRGSTEERRSWDRRMGRAVQRGSTEERRSWDRRISPANSAR</sequence>
<dbReference type="InterPro" id="IPR050134">
    <property type="entry name" value="NAD-dep_sirtuin_deacylases"/>
</dbReference>
<feature type="binding site" evidence="5 6">
    <location>
        <position position="184"/>
    </location>
    <ligand>
        <name>Zn(2+)</name>
        <dbReference type="ChEBI" id="CHEBI:29105"/>
    </ligand>
</feature>
<feature type="binding site" evidence="5">
    <location>
        <begin position="221"/>
        <end position="223"/>
    </location>
    <ligand>
        <name>NAD(+)</name>
        <dbReference type="ChEBI" id="CHEBI:57540"/>
    </ligand>
</feature>
<dbReference type="GO" id="GO:0005737">
    <property type="term" value="C:cytoplasm"/>
    <property type="evidence" value="ECO:0007669"/>
    <property type="project" value="UniProtKB-SubCell"/>
</dbReference>
<dbReference type="GO" id="GO:0008270">
    <property type="term" value="F:zinc ion binding"/>
    <property type="evidence" value="ECO:0007669"/>
    <property type="project" value="UniProtKB-UniRule"/>
</dbReference>
<evidence type="ECO:0000256" key="1">
    <source>
        <dbReference type="ARBA" id="ARBA00022679"/>
    </source>
</evidence>
<dbReference type="PROSITE" id="PS50305">
    <property type="entry name" value="SIRTUIN"/>
    <property type="match status" value="1"/>
</dbReference>
<comment type="catalytic activity">
    <reaction evidence="5">
        <text>N(6)-acetyl-L-lysyl-[protein] + NAD(+) + H2O = 2''-O-acetyl-ADP-D-ribose + nicotinamide + L-lysyl-[protein]</text>
        <dbReference type="Rhea" id="RHEA:43636"/>
        <dbReference type="Rhea" id="RHEA-COMP:9752"/>
        <dbReference type="Rhea" id="RHEA-COMP:10731"/>
        <dbReference type="ChEBI" id="CHEBI:15377"/>
        <dbReference type="ChEBI" id="CHEBI:17154"/>
        <dbReference type="ChEBI" id="CHEBI:29969"/>
        <dbReference type="ChEBI" id="CHEBI:57540"/>
        <dbReference type="ChEBI" id="CHEBI:61930"/>
        <dbReference type="ChEBI" id="CHEBI:83767"/>
        <dbReference type="EC" id="2.3.1.286"/>
    </reaction>
</comment>
<feature type="compositionally biased region" description="Basic and acidic residues" evidence="7">
    <location>
        <begin position="322"/>
        <end position="333"/>
    </location>
</feature>
<reference evidence="9 10" key="1">
    <citation type="submission" date="2020-01" db="EMBL/GenBank/DDBJ databases">
        <authorList>
            <person name="Sanchez-Estrada R."/>
            <person name="Gonzalez-Y-Merchand J.A."/>
            <person name="Rivera-Gutierrez S."/>
        </authorList>
    </citation>
    <scope>NUCLEOTIDE SEQUENCE [LARGE SCALE GENOMIC DNA]</scope>
    <source>
        <strain evidence="9 10">CST 7247</strain>
    </source>
</reference>
<feature type="binding site" evidence="5 6">
    <location>
        <position position="127"/>
    </location>
    <ligand>
        <name>Zn(2+)</name>
        <dbReference type="ChEBI" id="CHEBI:29105"/>
    </ligand>
</feature>
<dbReference type="AlphaFoldDB" id="A0A7K3LHC3"/>
<dbReference type="InterPro" id="IPR003000">
    <property type="entry name" value="Sirtuin"/>
</dbReference>
<feature type="binding site" evidence="5">
    <location>
        <begin position="25"/>
        <end position="45"/>
    </location>
    <ligand>
        <name>NAD(+)</name>
        <dbReference type="ChEBI" id="CHEBI:57540"/>
    </ligand>
</feature>
<dbReference type="CDD" id="cd01409">
    <property type="entry name" value="SIRT4"/>
    <property type="match status" value="1"/>
</dbReference>
<evidence type="ECO:0000313" key="9">
    <source>
        <dbReference type="EMBL" id="NDJ91006.1"/>
    </source>
</evidence>
<feature type="compositionally biased region" description="Basic and acidic residues" evidence="7">
    <location>
        <begin position="284"/>
        <end position="295"/>
    </location>
</feature>
<feature type="active site" description="Proton acceptor" evidence="5 6">
    <location>
        <position position="119"/>
    </location>
</feature>
<keyword evidence="4 5" id="KW-0520">NAD</keyword>
<protein>
    <recommendedName>
        <fullName evidence="5">NAD-dependent protein deacetylase</fullName>
        <ecNumber evidence="5">2.3.1.286</ecNumber>
    </recommendedName>
    <alternativeName>
        <fullName evidence="5">Regulatory protein SIR2 homolog</fullName>
    </alternativeName>
</protein>
<keyword evidence="5" id="KW-0963">Cytoplasm</keyword>